<dbReference type="Pfam" id="PF13560">
    <property type="entry name" value="HTH_31"/>
    <property type="match status" value="1"/>
</dbReference>
<dbReference type="RefSeq" id="WP_152785694.1">
    <property type="nucleotide sequence ID" value="NZ_JBHUMN010000015.1"/>
</dbReference>
<dbReference type="CDD" id="cd00093">
    <property type="entry name" value="HTH_XRE"/>
    <property type="match status" value="1"/>
</dbReference>
<proteinExistence type="predicted"/>
<protein>
    <submittedName>
        <fullName evidence="3">Helix-turn-helix domain-containing protein</fullName>
    </submittedName>
</protein>
<dbReference type="PANTHER" id="PTHR35010">
    <property type="entry name" value="BLL4672 PROTEIN-RELATED"/>
    <property type="match status" value="1"/>
</dbReference>
<sequence length="290" mass="31881">MVNDNALGEYLRARREQIGPEDVGLASSGRRRVPGLRREELALLAGISADYYLRLEQGRDRNPSAQVLDALARALHLDADANAHLHRLARPARSRRRPAPRRPERAPDGIRQLVDSWPHTPAYVLGRMMDVLAANPLAQALTPILTPGTNLVRSTFLAPASAATYGGWDVNAEGMVAALRALVGPDVDDPTLNELVGELSVRSEHFRKLWSRHEVRPKRSGIFTFEHPQVGPLELCQEKLLITDTDRQTLVVYHAAPGTPTAERLTLLASLASTPESAPTERAAPDVRRP</sequence>
<organism evidence="3 4">
    <name type="scientific">Streptomyces phyllanthi</name>
    <dbReference type="NCBI Taxonomy" id="1803180"/>
    <lineage>
        <taxon>Bacteria</taxon>
        <taxon>Bacillati</taxon>
        <taxon>Actinomycetota</taxon>
        <taxon>Actinomycetes</taxon>
        <taxon>Kitasatosporales</taxon>
        <taxon>Streptomycetaceae</taxon>
        <taxon>Streptomyces</taxon>
    </lineage>
</organism>
<evidence type="ECO:0000259" key="2">
    <source>
        <dbReference type="PROSITE" id="PS50943"/>
    </source>
</evidence>
<dbReference type="Proteomes" id="UP000326979">
    <property type="component" value="Unassembled WGS sequence"/>
</dbReference>
<dbReference type="InterPro" id="IPR041413">
    <property type="entry name" value="MLTR_LBD"/>
</dbReference>
<dbReference type="InterPro" id="IPR001387">
    <property type="entry name" value="Cro/C1-type_HTH"/>
</dbReference>
<dbReference type="SUPFAM" id="SSF47413">
    <property type="entry name" value="lambda repressor-like DNA-binding domains"/>
    <property type="match status" value="1"/>
</dbReference>
<feature type="domain" description="HTH cro/C1-type" evidence="2">
    <location>
        <begin position="35"/>
        <end position="82"/>
    </location>
</feature>
<dbReference type="InterPro" id="IPR010982">
    <property type="entry name" value="Lambda_DNA-bd_dom_sf"/>
</dbReference>
<feature type="region of interest" description="Disordered" evidence="1">
    <location>
        <begin position="88"/>
        <end position="107"/>
    </location>
</feature>
<gene>
    <name evidence="3" type="ORF">FNH04_18760</name>
</gene>
<keyword evidence="4" id="KW-1185">Reference proteome</keyword>
<dbReference type="AlphaFoldDB" id="A0A5N8W2Y5"/>
<dbReference type="Gene3D" id="3.30.450.180">
    <property type="match status" value="1"/>
</dbReference>
<name>A0A5N8W2Y5_9ACTN</name>
<dbReference type="OrthoDB" id="3542608at2"/>
<dbReference type="Pfam" id="PF17765">
    <property type="entry name" value="MLTR_LBD"/>
    <property type="match status" value="1"/>
</dbReference>
<dbReference type="GO" id="GO:0003677">
    <property type="term" value="F:DNA binding"/>
    <property type="evidence" value="ECO:0007669"/>
    <property type="project" value="InterPro"/>
</dbReference>
<dbReference type="EMBL" id="VJZE01000119">
    <property type="protein sequence ID" value="MPY41870.1"/>
    <property type="molecule type" value="Genomic_DNA"/>
</dbReference>
<reference evidence="3 4" key="1">
    <citation type="submission" date="2019-07" db="EMBL/GenBank/DDBJ databases">
        <title>New species of Amycolatopsis and Streptomyces.</title>
        <authorList>
            <person name="Duangmal K."/>
            <person name="Teo W.F.A."/>
            <person name="Lipun K."/>
        </authorList>
    </citation>
    <scope>NUCLEOTIDE SEQUENCE [LARGE SCALE GENOMIC DNA]</scope>
    <source>
        <strain evidence="3 4">TISTR 2346</strain>
    </source>
</reference>
<feature type="compositionally biased region" description="Basic residues" evidence="1">
    <location>
        <begin position="88"/>
        <end position="100"/>
    </location>
</feature>
<dbReference type="Gene3D" id="1.10.260.40">
    <property type="entry name" value="lambda repressor-like DNA-binding domains"/>
    <property type="match status" value="1"/>
</dbReference>
<dbReference type="SMART" id="SM00530">
    <property type="entry name" value="HTH_XRE"/>
    <property type="match status" value="1"/>
</dbReference>
<evidence type="ECO:0000256" key="1">
    <source>
        <dbReference type="SAM" id="MobiDB-lite"/>
    </source>
</evidence>
<dbReference type="PANTHER" id="PTHR35010:SF2">
    <property type="entry name" value="BLL4672 PROTEIN"/>
    <property type="match status" value="1"/>
</dbReference>
<accession>A0A5N8W2Y5</accession>
<comment type="caution">
    <text evidence="3">The sequence shown here is derived from an EMBL/GenBank/DDBJ whole genome shotgun (WGS) entry which is preliminary data.</text>
</comment>
<evidence type="ECO:0000313" key="3">
    <source>
        <dbReference type="EMBL" id="MPY41870.1"/>
    </source>
</evidence>
<dbReference type="PROSITE" id="PS50943">
    <property type="entry name" value="HTH_CROC1"/>
    <property type="match status" value="1"/>
</dbReference>
<evidence type="ECO:0000313" key="4">
    <source>
        <dbReference type="Proteomes" id="UP000326979"/>
    </source>
</evidence>